<accession>V4PZK5</accession>
<evidence type="ECO:0000313" key="12">
    <source>
        <dbReference type="EMBL" id="ESQ93816.1"/>
    </source>
</evidence>
<dbReference type="Pfam" id="PF05036">
    <property type="entry name" value="SPOR"/>
    <property type="match status" value="1"/>
</dbReference>
<keyword evidence="4" id="KW-0133">Cell shape</keyword>
<dbReference type="GO" id="GO:0071555">
    <property type="term" value="P:cell wall organization"/>
    <property type="evidence" value="ECO:0007669"/>
    <property type="project" value="UniProtKB-KW"/>
</dbReference>
<comment type="similarity">
    <text evidence="1 9">Belongs to the peptidase S11 family.</text>
</comment>
<dbReference type="PROSITE" id="PS51724">
    <property type="entry name" value="SPOR"/>
    <property type="match status" value="1"/>
</dbReference>
<evidence type="ECO:0000256" key="7">
    <source>
        <dbReference type="PIRSR" id="PIRSR618044-1"/>
    </source>
</evidence>
<evidence type="ECO:0000256" key="3">
    <source>
        <dbReference type="ARBA" id="ARBA00022801"/>
    </source>
</evidence>
<evidence type="ECO:0000256" key="5">
    <source>
        <dbReference type="ARBA" id="ARBA00022984"/>
    </source>
</evidence>
<dbReference type="PANTHER" id="PTHR21581:SF6">
    <property type="entry name" value="TRAFFICKING PROTEIN PARTICLE COMPLEX SUBUNIT 12"/>
    <property type="match status" value="1"/>
</dbReference>
<dbReference type="eggNOG" id="COG1686">
    <property type="taxonomic scope" value="Bacteria"/>
</dbReference>
<dbReference type="Gene3D" id="3.40.710.10">
    <property type="entry name" value="DD-peptidase/beta-lactamase superfamily"/>
    <property type="match status" value="1"/>
</dbReference>
<dbReference type="GO" id="GO:0042834">
    <property type="term" value="F:peptidoglycan binding"/>
    <property type="evidence" value="ECO:0007669"/>
    <property type="project" value="InterPro"/>
</dbReference>
<evidence type="ECO:0000256" key="8">
    <source>
        <dbReference type="PIRSR" id="PIRSR618044-2"/>
    </source>
</evidence>
<feature type="compositionally biased region" description="Low complexity" evidence="10">
    <location>
        <begin position="390"/>
        <end position="403"/>
    </location>
</feature>
<dbReference type="Gene3D" id="3.30.70.1070">
    <property type="entry name" value="Sporulation related repeat"/>
    <property type="match status" value="1"/>
</dbReference>
<feature type="domain" description="SPOR" evidence="11">
    <location>
        <begin position="422"/>
        <end position="504"/>
    </location>
</feature>
<keyword evidence="5" id="KW-0573">Peptidoglycan synthesis</keyword>
<dbReference type="InterPro" id="IPR036680">
    <property type="entry name" value="SPOR-like_sf"/>
</dbReference>
<keyword evidence="13" id="KW-1185">Reference proteome</keyword>
<dbReference type="InterPro" id="IPR007730">
    <property type="entry name" value="SPOR-like_dom"/>
</dbReference>
<gene>
    <name evidence="12" type="ORF">ABENE_03795</name>
</gene>
<organism evidence="12 13">
    <name type="scientific">Asticcacaulis benevestitus DSM 16100 = ATCC BAA-896</name>
    <dbReference type="NCBI Taxonomy" id="1121022"/>
    <lineage>
        <taxon>Bacteria</taxon>
        <taxon>Pseudomonadati</taxon>
        <taxon>Pseudomonadota</taxon>
        <taxon>Alphaproteobacteria</taxon>
        <taxon>Caulobacterales</taxon>
        <taxon>Caulobacteraceae</taxon>
        <taxon>Asticcacaulis</taxon>
    </lineage>
</organism>
<comment type="caution">
    <text evidence="12">The sequence shown here is derived from an EMBL/GenBank/DDBJ whole genome shotgun (WGS) entry which is preliminary data.</text>
</comment>
<dbReference type="GO" id="GO:0009002">
    <property type="term" value="F:serine-type D-Ala-D-Ala carboxypeptidase activity"/>
    <property type="evidence" value="ECO:0007669"/>
    <property type="project" value="InterPro"/>
</dbReference>
<dbReference type="GO" id="GO:0008360">
    <property type="term" value="P:regulation of cell shape"/>
    <property type="evidence" value="ECO:0007669"/>
    <property type="project" value="UniProtKB-KW"/>
</dbReference>
<evidence type="ECO:0000256" key="9">
    <source>
        <dbReference type="RuleBase" id="RU004016"/>
    </source>
</evidence>
<sequence length="504" mass="54570">MRMIGRTTGQIFGDVVLGGKGVVALLLSMLAFMTLLLPASASAQDPGDNAKYAAIVVDAQTGEVFYARRADSARYPASLTKIMTLYMAFDALAQGKLKPTDQITISARAASQAPVKVYLKAGDTIDVDTAMRLVALYSANDLALALAEKIGGTEERFAAMMTIRAQDLGMTQTRFVNANGLPDARQLSSARDLAILARATLRDYPQYYNYFNLPSQEFRGRTYVNHNPLRGLDGVDGMKTGFTNAAGYNLVASQVKNGHRLIAVMLGGSNKTQRREHVTTLMSTGFDVISRRQRGETIAVAQNEFTRAMFAESRIPDSPTSYTMLASNNKPLTDDQLRETLEGSEQANATDVDVQRASSMVSAPDVVQTLSKAPTAADIKPKAVPAATKVAAQNTKTKPAAKNAKTKLADADEPKSKGKKKKNPKATYAIQVGAFKDKSLASDWVKKMQSRFGEHLTDSTTQIAKNDNGWYRTRFATLTKEQAAAACKSISAKHLDCMVIKPEA</sequence>
<name>V4PZK5_9CAUL</name>
<feature type="active site" evidence="7">
    <location>
        <position position="138"/>
    </location>
</feature>
<feature type="compositionally biased region" description="Basic and acidic residues" evidence="10">
    <location>
        <begin position="407"/>
        <end position="416"/>
    </location>
</feature>
<dbReference type="STRING" id="1121022.GCA_000376105_00066"/>
<dbReference type="Pfam" id="PF00768">
    <property type="entry name" value="Peptidase_S11"/>
    <property type="match status" value="1"/>
</dbReference>
<feature type="region of interest" description="Disordered" evidence="10">
    <location>
        <begin position="390"/>
        <end position="424"/>
    </location>
</feature>
<protein>
    <recommendedName>
        <fullName evidence="11">SPOR domain-containing protein</fullName>
    </recommendedName>
</protein>
<dbReference type="EMBL" id="AWGB01000006">
    <property type="protein sequence ID" value="ESQ93816.1"/>
    <property type="molecule type" value="Genomic_DNA"/>
</dbReference>
<evidence type="ECO:0000256" key="4">
    <source>
        <dbReference type="ARBA" id="ARBA00022960"/>
    </source>
</evidence>
<dbReference type="SUPFAM" id="SSF56601">
    <property type="entry name" value="beta-lactamase/transpeptidase-like"/>
    <property type="match status" value="1"/>
</dbReference>
<evidence type="ECO:0000256" key="6">
    <source>
        <dbReference type="ARBA" id="ARBA00023316"/>
    </source>
</evidence>
<dbReference type="InterPro" id="IPR018044">
    <property type="entry name" value="Peptidase_S11"/>
</dbReference>
<dbReference type="InterPro" id="IPR001967">
    <property type="entry name" value="Peptidase_S11_N"/>
</dbReference>
<dbReference type="AlphaFoldDB" id="V4PZK5"/>
<dbReference type="SUPFAM" id="SSF110997">
    <property type="entry name" value="Sporulation related repeat"/>
    <property type="match status" value="1"/>
</dbReference>
<feature type="active site" description="Acyl-ester intermediate" evidence="7">
    <location>
        <position position="78"/>
    </location>
</feature>
<keyword evidence="6" id="KW-0961">Cell wall biogenesis/degradation</keyword>
<evidence type="ECO:0000259" key="11">
    <source>
        <dbReference type="PROSITE" id="PS51724"/>
    </source>
</evidence>
<dbReference type="PATRIC" id="fig|1121022.4.peg.749"/>
<dbReference type="PRINTS" id="PR00725">
    <property type="entry name" value="DADACBPTASE1"/>
</dbReference>
<evidence type="ECO:0000256" key="10">
    <source>
        <dbReference type="SAM" id="MobiDB-lite"/>
    </source>
</evidence>
<evidence type="ECO:0000256" key="1">
    <source>
        <dbReference type="ARBA" id="ARBA00007164"/>
    </source>
</evidence>
<dbReference type="PANTHER" id="PTHR21581">
    <property type="entry name" value="D-ALANYL-D-ALANINE CARBOXYPEPTIDASE"/>
    <property type="match status" value="1"/>
</dbReference>
<keyword evidence="3" id="KW-0378">Hydrolase</keyword>
<dbReference type="GO" id="GO:0006508">
    <property type="term" value="P:proteolysis"/>
    <property type="evidence" value="ECO:0007669"/>
    <property type="project" value="InterPro"/>
</dbReference>
<dbReference type="GO" id="GO:0009252">
    <property type="term" value="P:peptidoglycan biosynthetic process"/>
    <property type="evidence" value="ECO:0007669"/>
    <property type="project" value="UniProtKB-KW"/>
</dbReference>
<evidence type="ECO:0000313" key="13">
    <source>
        <dbReference type="Proteomes" id="UP000017837"/>
    </source>
</evidence>
<evidence type="ECO:0000256" key="2">
    <source>
        <dbReference type="ARBA" id="ARBA00022729"/>
    </source>
</evidence>
<dbReference type="InterPro" id="IPR012338">
    <property type="entry name" value="Beta-lactam/transpept-like"/>
</dbReference>
<reference evidence="12 13" key="1">
    <citation type="journal article" date="2014" name="Nature">
        <title>Sequential evolution of bacterial morphology by co-option of a developmental regulator.</title>
        <authorList>
            <person name="Jiang C."/>
            <person name="Brown P.J."/>
            <person name="Ducret A."/>
            <person name="Brun Y.V."/>
        </authorList>
    </citation>
    <scope>NUCLEOTIDE SEQUENCE [LARGE SCALE GENOMIC DNA]</scope>
    <source>
        <strain evidence="12 13">DSM 16100</strain>
    </source>
</reference>
<feature type="binding site" evidence="8">
    <location>
        <position position="239"/>
    </location>
    <ligand>
        <name>substrate</name>
    </ligand>
</feature>
<feature type="active site" description="Proton acceptor" evidence="7">
    <location>
        <position position="81"/>
    </location>
</feature>
<proteinExistence type="inferred from homology"/>
<keyword evidence="2" id="KW-0732">Signal</keyword>
<dbReference type="Proteomes" id="UP000017837">
    <property type="component" value="Unassembled WGS sequence"/>
</dbReference>